<evidence type="ECO:0000256" key="1">
    <source>
        <dbReference type="SAM" id="MobiDB-lite"/>
    </source>
</evidence>
<protein>
    <submittedName>
        <fullName evidence="2">Uncharacterized protein</fullName>
    </submittedName>
</protein>
<sequence length="74" mass="8247">MSEDLFHPERISGLSAHNHSQPSVVSVGDLYSLSSEIRERAAVNCRNALFITDPYVVREQVISAKGTRVPDTYE</sequence>
<dbReference type="EMBL" id="CP089276">
    <property type="protein sequence ID" value="USP77893.1"/>
    <property type="molecule type" value="Genomic_DNA"/>
</dbReference>
<evidence type="ECO:0000313" key="2">
    <source>
        <dbReference type="EMBL" id="USP77893.1"/>
    </source>
</evidence>
<name>A0A9Q8ZBT1_CURCL</name>
<reference evidence="2" key="1">
    <citation type="submission" date="2021-12" db="EMBL/GenBank/DDBJ databases">
        <title>Curvularia clavata genome.</title>
        <authorList>
            <person name="Cao Y."/>
        </authorList>
    </citation>
    <scope>NUCLEOTIDE SEQUENCE</scope>
    <source>
        <strain evidence="2">Yc1106</strain>
    </source>
</reference>
<dbReference type="AlphaFoldDB" id="A0A9Q8ZBT1"/>
<gene>
    <name evidence="2" type="ORF">yc1106_05167</name>
</gene>
<accession>A0A9Q8ZBT1</accession>
<proteinExistence type="predicted"/>
<organism evidence="2 3">
    <name type="scientific">Curvularia clavata</name>
    <dbReference type="NCBI Taxonomy" id="95742"/>
    <lineage>
        <taxon>Eukaryota</taxon>
        <taxon>Fungi</taxon>
        <taxon>Dikarya</taxon>
        <taxon>Ascomycota</taxon>
        <taxon>Pezizomycotina</taxon>
        <taxon>Dothideomycetes</taxon>
        <taxon>Pleosporomycetidae</taxon>
        <taxon>Pleosporales</taxon>
        <taxon>Pleosporineae</taxon>
        <taxon>Pleosporaceae</taxon>
        <taxon>Curvularia</taxon>
    </lineage>
</organism>
<keyword evidence="3" id="KW-1185">Reference proteome</keyword>
<dbReference type="OrthoDB" id="3796000at2759"/>
<feature type="region of interest" description="Disordered" evidence="1">
    <location>
        <begin position="1"/>
        <end position="21"/>
    </location>
</feature>
<evidence type="ECO:0000313" key="3">
    <source>
        <dbReference type="Proteomes" id="UP001056012"/>
    </source>
</evidence>
<dbReference type="VEuPathDB" id="FungiDB:yc1106_05167"/>
<dbReference type="Proteomes" id="UP001056012">
    <property type="component" value="Chromosome 3"/>
</dbReference>
<feature type="compositionally biased region" description="Basic and acidic residues" evidence="1">
    <location>
        <begin position="1"/>
        <end position="10"/>
    </location>
</feature>